<keyword evidence="3" id="KW-1185">Reference proteome</keyword>
<protein>
    <submittedName>
        <fullName evidence="2">Uncharacterized protein</fullName>
    </submittedName>
</protein>
<evidence type="ECO:0000313" key="3">
    <source>
        <dbReference type="Proteomes" id="UP000297459"/>
    </source>
</evidence>
<comment type="caution">
    <text evidence="2">The sequence shown here is derived from an EMBL/GenBank/DDBJ whole genome shotgun (WGS) entry which is preliminary data.</text>
</comment>
<accession>A0A4Z1BIE4</accession>
<dbReference type="Proteomes" id="UP000297459">
    <property type="component" value="Unassembled WGS sequence"/>
</dbReference>
<organism evidence="2 3">
    <name type="scientific">Staphylococcus pragensis</name>
    <dbReference type="NCBI Taxonomy" id="1611836"/>
    <lineage>
        <taxon>Bacteria</taxon>
        <taxon>Bacillati</taxon>
        <taxon>Bacillota</taxon>
        <taxon>Bacilli</taxon>
        <taxon>Bacillales</taxon>
        <taxon>Staphylococcaceae</taxon>
        <taxon>Staphylococcus</taxon>
    </lineage>
</organism>
<reference evidence="2 3" key="1">
    <citation type="submission" date="2019-04" db="EMBL/GenBank/DDBJ databases">
        <title>Genomic characterization of Staphylococcus petrasii strains.</title>
        <authorList>
            <person name="Vrbovska V."/>
            <person name="Kovarovic V."/>
            <person name="Maslanova I."/>
            <person name="Indrakova A."/>
            <person name="Petras P."/>
            <person name="Sedo O."/>
            <person name="Svec P."/>
            <person name="Fisarova L."/>
            <person name="Sedlacek I."/>
            <person name="Doskar J."/>
            <person name="Pantucek R."/>
        </authorList>
    </citation>
    <scope>NUCLEOTIDE SEQUENCE [LARGE SCALE GENOMIC DNA]</scope>
    <source>
        <strain evidence="2 3">CCM 8529</strain>
    </source>
</reference>
<evidence type="ECO:0000256" key="1">
    <source>
        <dbReference type="SAM" id="Phobius"/>
    </source>
</evidence>
<gene>
    <name evidence="2" type="ORF">E2558_06065</name>
</gene>
<dbReference type="EMBL" id="SRPJ01000002">
    <property type="protein sequence ID" value="TGN27407.1"/>
    <property type="molecule type" value="Genomic_DNA"/>
</dbReference>
<proteinExistence type="predicted"/>
<keyword evidence="1" id="KW-0472">Membrane</keyword>
<sequence length="81" mass="9929">MLRLSIIFLVFVINTTITHYFTVEGTWENLLFESMSLSMILVFLFYYVSFVIEEKKRKKIEELKERFYTFQKQVEQEQVDE</sequence>
<dbReference type="AlphaFoldDB" id="A0A4Z1BIE4"/>
<name>A0A4Z1BIE4_9STAP</name>
<evidence type="ECO:0000313" key="2">
    <source>
        <dbReference type="EMBL" id="TGN27407.1"/>
    </source>
</evidence>
<dbReference type="RefSeq" id="WP_126565497.1">
    <property type="nucleotide sequence ID" value="NZ_BMCY01000002.1"/>
</dbReference>
<keyword evidence="1" id="KW-0812">Transmembrane</keyword>
<keyword evidence="1" id="KW-1133">Transmembrane helix</keyword>
<feature type="transmembrane region" description="Helical" evidence="1">
    <location>
        <begin position="34"/>
        <end position="52"/>
    </location>
</feature>